<accession>A0A0D2X3A3</accession>
<keyword evidence="2" id="KW-0472">Membrane</keyword>
<reference evidence="4" key="1">
    <citation type="submission" date="2011-02" db="EMBL/GenBank/DDBJ databases">
        <title>The Genome Sequence of Capsaspora owczarzaki ATCC 30864.</title>
        <authorList>
            <person name="Russ C."/>
            <person name="Cuomo C."/>
            <person name="Burger G."/>
            <person name="Gray M.W."/>
            <person name="Holland P.W.H."/>
            <person name="King N."/>
            <person name="Lang F.B.F."/>
            <person name="Roger A.J."/>
            <person name="Ruiz-Trillo I."/>
            <person name="Young S.K."/>
            <person name="Zeng Q."/>
            <person name="Gargeya S."/>
            <person name="Alvarado L."/>
            <person name="Berlin A."/>
            <person name="Chapman S.B."/>
            <person name="Chen Z."/>
            <person name="Freedman E."/>
            <person name="Gellesch M."/>
            <person name="Goldberg J."/>
            <person name="Griggs A."/>
            <person name="Gujja S."/>
            <person name="Heilman E."/>
            <person name="Heiman D."/>
            <person name="Howarth C."/>
            <person name="Mehta T."/>
            <person name="Neiman D."/>
            <person name="Pearson M."/>
            <person name="Roberts A."/>
            <person name="Saif S."/>
            <person name="Shea T."/>
            <person name="Shenoy N."/>
            <person name="Sisk P."/>
            <person name="Stolte C."/>
            <person name="Sykes S."/>
            <person name="White J."/>
            <person name="Yandava C."/>
            <person name="Haas B."/>
            <person name="Nusbaum C."/>
            <person name="Birren B."/>
        </authorList>
    </citation>
    <scope>NUCLEOTIDE SEQUENCE</scope>
    <source>
        <strain evidence="4">ATCC 30864</strain>
    </source>
</reference>
<dbReference type="EMBL" id="KE346366">
    <property type="protein sequence ID" value="KJE93959.1"/>
    <property type="molecule type" value="Genomic_DNA"/>
</dbReference>
<dbReference type="PhylomeDB" id="A0A0D2X3A3"/>
<organism evidence="3 4">
    <name type="scientific">Capsaspora owczarzaki (strain ATCC 30864)</name>
    <dbReference type="NCBI Taxonomy" id="595528"/>
    <lineage>
        <taxon>Eukaryota</taxon>
        <taxon>Filasterea</taxon>
        <taxon>Capsaspora</taxon>
    </lineage>
</organism>
<feature type="transmembrane region" description="Helical" evidence="2">
    <location>
        <begin position="361"/>
        <end position="381"/>
    </location>
</feature>
<feature type="transmembrane region" description="Helical" evidence="2">
    <location>
        <begin position="40"/>
        <end position="62"/>
    </location>
</feature>
<evidence type="ECO:0000313" key="3">
    <source>
        <dbReference type="EMBL" id="KJE93959.1"/>
    </source>
</evidence>
<keyword evidence="2" id="KW-1133">Transmembrane helix</keyword>
<keyword evidence="2" id="KW-0812">Transmembrane</keyword>
<evidence type="ECO:0000256" key="1">
    <source>
        <dbReference type="SAM" id="MobiDB-lite"/>
    </source>
</evidence>
<dbReference type="RefSeq" id="XP_004347415.1">
    <property type="nucleotide sequence ID" value="XM_004347365.2"/>
</dbReference>
<keyword evidence="4" id="KW-1185">Reference proteome</keyword>
<gene>
    <name evidence="3" type="ORF">CAOG_004668</name>
</gene>
<dbReference type="InParanoid" id="A0A0D2X3A3"/>
<feature type="transmembrane region" description="Helical" evidence="2">
    <location>
        <begin position="106"/>
        <end position="130"/>
    </location>
</feature>
<feature type="region of interest" description="Disordered" evidence="1">
    <location>
        <begin position="222"/>
        <end position="326"/>
    </location>
</feature>
<dbReference type="Proteomes" id="UP000008743">
    <property type="component" value="Unassembled WGS sequence"/>
</dbReference>
<evidence type="ECO:0000256" key="2">
    <source>
        <dbReference type="SAM" id="Phobius"/>
    </source>
</evidence>
<feature type="transmembrane region" description="Helical" evidence="2">
    <location>
        <begin position="151"/>
        <end position="168"/>
    </location>
</feature>
<feature type="transmembrane region" description="Helical" evidence="2">
    <location>
        <begin position="74"/>
        <end position="94"/>
    </location>
</feature>
<protein>
    <submittedName>
        <fullName evidence="3">Uncharacterized protein</fullName>
    </submittedName>
</protein>
<sequence length="431" mass="47095">MAMPSSSHQLFEPCPFPWTNAPLCNQTYADAFGSEYTNYWAAQTVITLATALLVFWRAAVVFRSQHHWSPFASFRNLMLWYAILGVLMLLAKISDPLGWSNQLPLVVIQLLLAGAVNAVLSAFIFFSYSVMCIYDSVTFGHVVTRANKRSMYLANVVIWIQSIILAALSVPVGPFWVCLLIQFSFFGLGIVGPLILSLRYGFGLIRSLREASTFVQSLPMPNRRSASRISPTTPPTSRDTPAAAETSVSAVAPTPPQEASLTGPAIPVIVESPSGPATDNDRRPSGTESTQASFTALKPPPDHLGLPSQTVNSTSESSSRNGSNVLDDLHEPVARQRHIKRAHANDNAGERAALLKHLLRLFLVMQICAVIGIAVIVWILVDVSREQRDYAAGRIPIPSTTQLTQQTLVLVAQCLSYLVILIGFGRRAARR</sequence>
<feature type="compositionally biased region" description="Low complexity" evidence="1">
    <location>
        <begin position="308"/>
        <end position="324"/>
    </location>
</feature>
<feature type="compositionally biased region" description="Low complexity" evidence="1">
    <location>
        <begin position="223"/>
        <end position="244"/>
    </location>
</feature>
<name>A0A0D2X3A3_CAPO3</name>
<evidence type="ECO:0000313" key="4">
    <source>
        <dbReference type="Proteomes" id="UP000008743"/>
    </source>
</evidence>
<proteinExistence type="predicted"/>
<feature type="transmembrane region" description="Helical" evidence="2">
    <location>
        <begin position="174"/>
        <end position="196"/>
    </location>
</feature>
<dbReference type="AlphaFoldDB" id="A0A0D2X3A3"/>
<feature type="transmembrane region" description="Helical" evidence="2">
    <location>
        <begin position="407"/>
        <end position="425"/>
    </location>
</feature>